<sequence length="132" mass="14442">MRHRESTHTQPDAEPLPLQLGSGHSKHLVGCECRLWAVADGGSYCWMRAGACCLPAAEERFDAESIGLQCGLVEDRCFSTLANPATRRKLHCQIGLCFSELTLAALGLIVSCRPVPHTWLLHPLPPCLVHSD</sequence>
<evidence type="ECO:0000313" key="2">
    <source>
        <dbReference type="Proteomes" id="UP001066276"/>
    </source>
</evidence>
<keyword evidence="2" id="KW-1185">Reference proteome</keyword>
<evidence type="ECO:0000313" key="1">
    <source>
        <dbReference type="EMBL" id="KAJ1164147.1"/>
    </source>
</evidence>
<reference evidence="1" key="1">
    <citation type="journal article" date="2022" name="bioRxiv">
        <title>Sequencing and chromosome-scale assembly of the giantPleurodeles waltlgenome.</title>
        <authorList>
            <person name="Brown T."/>
            <person name="Elewa A."/>
            <person name="Iarovenko S."/>
            <person name="Subramanian E."/>
            <person name="Araus A.J."/>
            <person name="Petzold A."/>
            <person name="Susuki M."/>
            <person name="Suzuki K.-i.T."/>
            <person name="Hayashi T."/>
            <person name="Toyoda A."/>
            <person name="Oliveira C."/>
            <person name="Osipova E."/>
            <person name="Leigh N.D."/>
            <person name="Simon A."/>
            <person name="Yun M.H."/>
        </authorList>
    </citation>
    <scope>NUCLEOTIDE SEQUENCE</scope>
    <source>
        <strain evidence="1">20211129_DDA</strain>
        <tissue evidence="1">Liver</tissue>
    </source>
</reference>
<protein>
    <submittedName>
        <fullName evidence="1">Uncharacterized protein</fullName>
    </submittedName>
</protein>
<dbReference type="Proteomes" id="UP001066276">
    <property type="component" value="Chromosome 4_2"/>
</dbReference>
<accession>A0AAV7SJD6</accession>
<gene>
    <name evidence="1" type="ORF">NDU88_004592</name>
</gene>
<dbReference type="AlphaFoldDB" id="A0AAV7SJD6"/>
<comment type="caution">
    <text evidence="1">The sequence shown here is derived from an EMBL/GenBank/DDBJ whole genome shotgun (WGS) entry which is preliminary data.</text>
</comment>
<dbReference type="EMBL" id="JANPWB010000008">
    <property type="protein sequence ID" value="KAJ1164147.1"/>
    <property type="molecule type" value="Genomic_DNA"/>
</dbReference>
<organism evidence="1 2">
    <name type="scientific">Pleurodeles waltl</name>
    <name type="common">Iberian ribbed newt</name>
    <dbReference type="NCBI Taxonomy" id="8319"/>
    <lineage>
        <taxon>Eukaryota</taxon>
        <taxon>Metazoa</taxon>
        <taxon>Chordata</taxon>
        <taxon>Craniata</taxon>
        <taxon>Vertebrata</taxon>
        <taxon>Euteleostomi</taxon>
        <taxon>Amphibia</taxon>
        <taxon>Batrachia</taxon>
        <taxon>Caudata</taxon>
        <taxon>Salamandroidea</taxon>
        <taxon>Salamandridae</taxon>
        <taxon>Pleurodelinae</taxon>
        <taxon>Pleurodeles</taxon>
    </lineage>
</organism>
<proteinExistence type="predicted"/>
<name>A0AAV7SJD6_PLEWA</name>